<evidence type="ECO:0000313" key="2">
    <source>
        <dbReference type="EMBL" id="KIJ12358.1"/>
    </source>
</evidence>
<feature type="region of interest" description="Disordered" evidence="1">
    <location>
        <begin position="163"/>
        <end position="213"/>
    </location>
</feature>
<dbReference type="HOGENOM" id="CLU_1094590_0_0_1"/>
<dbReference type="OrthoDB" id="2684872at2759"/>
<dbReference type="Proteomes" id="UP000053647">
    <property type="component" value="Unassembled WGS sequence"/>
</dbReference>
<dbReference type="AlphaFoldDB" id="A0A0C9TP81"/>
<feature type="region of interest" description="Disordered" evidence="1">
    <location>
        <begin position="82"/>
        <end position="130"/>
    </location>
</feature>
<gene>
    <name evidence="2" type="ORF">PAXINDRAFT_14833</name>
</gene>
<sequence>MSEIVENVRVTVGDHAVVTCRSDAAAELEVFVPPAPEHTIAESLTSFAARGVGSSAQVRGRLRASSNPTYESHVTLAQRRKAREATGKVCHPPELKEDFEKSKAEQRKKEQADEEKQAKRKADDEAGLTQIEHNIRSKMFNAPMFRCKDKYMTFAGALDISRDGRLQGENQRIPRRSHARPPTIPNIHDLPHPSTPGESRPKNPAPDRNSCGFQFSLSTTASATTSPFPFVISPQMDQFFSQHRYAPSCNSNTH</sequence>
<reference evidence="2 3" key="1">
    <citation type="submission" date="2014-06" db="EMBL/GenBank/DDBJ databases">
        <authorList>
            <consortium name="DOE Joint Genome Institute"/>
            <person name="Kuo A."/>
            <person name="Kohler A."/>
            <person name="Nagy L.G."/>
            <person name="Floudas D."/>
            <person name="Copeland A."/>
            <person name="Barry K.W."/>
            <person name="Cichocki N."/>
            <person name="Veneault-Fourrey C."/>
            <person name="LaButti K."/>
            <person name="Lindquist E.A."/>
            <person name="Lipzen A."/>
            <person name="Lundell T."/>
            <person name="Morin E."/>
            <person name="Murat C."/>
            <person name="Sun H."/>
            <person name="Tunlid A."/>
            <person name="Henrissat B."/>
            <person name="Grigoriev I.V."/>
            <person name="Hibbett D.S."/>
            <person name="Martin F."/>
            <person name="Nordberg H.P."/>
            <person name="Cantor M.N."/>
            <person name="Hua S.X."/>
        </authorList>
    </citation>
    <scope>NUCLEOTIDE SEQUENCE [LARGE SCALE GENOMIC DNA]</scope>
    <source>
        <strain evidence="2 3">ATCC 200175</strain>
    </source>
</reference>
<dbReference type="EMBL" id="KN819365">
    <property type="protein sequence ID" value="KIJ12358.1"/>
    <property type="molecule type" value="Genomic_DNA"/>
</dbReference>
<feature type="compositionally biased region" description="Basic and acidic residues" evidence="1">
    <location>
        <begin position="83"/>
        <end position="124"/>
    </location>
</feature>
<evidence type="ECO:0000313" key="3">
    <source>
        <dbReference type="Proteomes" id="UP000053647"/>
    </source>
</evidence>
<name>A0A0C9TP81_PAXIN</name>
<proteinExistence type="predicted"/>
<evidence type="ECO:0000256" key="1">
    <source>
        <dbReference type="SAM" id="MobiDB-lite"/>
    </source>
</evidence>
<accession>A0A0C9TP81</accession>
<keyword evidence="3" id="KW-1185">Reference proteome</keyword>
<protein>
    <submittedName>
        <fullName evidence="2">Uncharacterized protein</fullName>
    </submittedName>
</protein>
<reference evidence="3" key="2">
    <citation type="submission" date="2015-01" db="EMBL/GenBank/DDBJ databases">
        <title>Evolutionary Origins and Diversification of the Mycorrhizal Mutualists.</title>
        <authorList>
            <consortium name="DOE Joint Genome Institute"/>
            <consortium name="Mycorrhizal Genomics Consortium"/>
            <person name="Kohler A."/>
            <person name="Kuo A."/>
            <person name="Nagy L.G."/>
            <person name="Floudas D."/>
            <person name="Copeland A."/>
            <person name="Barry K.W."/>
            <person name="Cichocki N."/>
            <person name="Veneault-Fourrey C."/>
            <person name="LaButti K."/>
            <person name="Lindquist E.A."/>
            <person name="Lipzen A."/>
            <person name="Lundell T."/>
            <person name="Morin E."/>
            <person name="Murat C."/>
            <person name="Riley R."/>
            <person name="Ohm R."/>
            <person name="Sun H."/>
            <person name="Tunlid A."/>
            <person name="Henrissat B."/>
            <person name="Grigoriev I.V."/>
            <person name="Hibbett D.S."/>
            <person name="Martin F."/>
        </authorList>
    </citation>
    <scope>NUCLEOTIDE SEQUENCE [LARGE SCALE GENOMIC DNA]</scope>
    <source>
        <strain evidence="3">ATCC 200175</strain>
    </source>
</reference>
<organism evidence="2 3">
    <name type="scientific">Paxillus involutus ATCC 200175</name>
    <dbReference type="NCBI Taxonomy" id="664439"/>
    <lineage>
        <taxon>Eukaryota</taxon>
        <taxon>Fungi</taxon>
        <taxon>Dikarya</taxon>
        <taxon>Basidiomycota</taxon>
        <taxon>Agaricomycotina</taxon>
        <taxon>Agaricomycetes</taxon>
        <taxon>Agaricomycetidae</taxon>
        <taxon>Boletales</taxon>
        <taxon>Paxilineae</taxon>
        <taxon>Paxillaceae</taxon>
        <taxon>Paxillus</taxon>
    </lineage>
</organism>